<keyword evidence="2" id="KW-1185">Reference proteome</keyword>
<proteinExistence type="predicted"/>
<evidence type="ECO:0000313" key="2">
    <source>
        <dbReference type="Proteomes" id="UP000070263"/>
    </source>
</evidence>
<accession>A0A133VJD4</accession>
<dbReference type="EMBL" id="LHYE01000042">
    <property type="protein sequence ID" value="KXB06545.1"/>
    <property type="molecule type" value="Genomic_DNA"/>
</dbReference>
<protein>
    <submittedName>
        <fullName evidence="1">Uncharacterized protein</fullName>
    </submittedName>
</protein>
<dbReference type="AlphaFoldDB" id="A0A133VJD4"/>
<sequence>MLKIKNKKTVLIALTCIVALTLIVNTDIASAADPGDSFDTAKEIEAPGEFSGTLDESNDADFYKISLEPGSIIELEFTPDSEDGQKLKFW</sequence>
<name>A0A133VJD4_9EURY</name>
<dbReference type="Gene3D" id="2.60.120.380">
    <property type="match status" value="1"/>
</dbReference>
<dbReference type="Proteomes" id="UP000070263">
    <property type="component" value="Unassembled WGS sequence"/>
</dbReference>
<evidence type="ECO:0000313" key="1">
    <source>
        <dbReference type="EMBL" id="KXB06545.1"/>
    </source>
</evidence>
<gene>
    <name evidence="1" type="ORF">AKJ51_03575</name>
</gene>
<organism evidence="1 2">
    <name type="scientific">candidate division MSBL1 archaeon SCGC-AAA382A20</name>
    <dbReference type="NCBI Taxonomy" id="1698280"/>
    <lineage>
        <taxon>Archaea</taxon>
        <taxon>Methanobacteriati</taxon>
        <taxon>Methanobacteriota</taxon>
        <taxon>candidate division MSBL1</taxon>
    </lineage>
</organism>
<reference evidence="1 2" key="1">
    <citation type="journal article" date="2016" name="Sci. Rep.">
        <title>Metabolic traits of an uncultured archaeal lineage -MSBL1- from brine pools of the Red Sea.</title>
        <authorList>
            <person name="Mwirichia R."/>
            <person name="Alam I."/>
            <person name="Rashid M."/>
            <person name="Vinu M."/>
            <person name="Ba-Alawi W."/>
            <person name="Anthony Kamau A."/>
            <person name="Kamanda Ngugi D."/>
            <person name="Goker M."/>
            <person name="Klenk H.P."/>
            <person name="Bajic V."/>
            <person name="Stingl U."/>
        </authorList>
    </citation>
    <scope>NUCLEOTIDE SEQUENCE [LARGE SCALE GENOMIC DNA]</scope>
    <source>
        <strain evidence="1">SCGC-AAA382A20</strain>
    </source>
</reference>
<comment type="caution">
    <text evidence="1">The sequence shown here is derived from an EMBL/GenBank/DDBJ whole genome shotgun (WGS) entry which is preliminary data.</text>
</comment>